<keyword evidence="1" id="KW-1133">Transmembrane helix</keyword>
<accession>A0A062V693</accession>
<feature type="domain" description="VTT" evidence="2">
    <location>
        <begin position="68"/>
        <end position="173"/>
    </location>
</feature>
<dbReference type="PANTHER" id="PTHR42709">
    <property type="entry name" value="ALKALINE PHOSPHATASE LIKE PROTEIN"/>
    <property type="match status" value="1"/>
</dbReference>
<evidence type="ECO:0000256" key="1">
    <source>
        <dbReference type="SAM" id="Phobius"/>
    </source>
</evidence>
<dbReference type="InterPro" id="IPR051311">
    <property type="entry name" value="DedA_domain"/>
</dbReference>
<dbReference type="AlphaFoldDB" id="A0A062V693"/>
<dbReference type="Proteomes" id="UP000027153">
    <property type="component" value="Unassembled WGS sequence"/>
</dbReference>
<dbReference type="EMBL" id="JMIY01000003">
    <property type="protein sequence ID" value="KCZ72103.1"/>
    <property type="molecule type" value="Genomic_DNA"/>
</dbReference>
<keyword evidence="4" id="KW-1185">Reference proteome</keyword>
<name>A0A062V693_9EURY</name>
<sequence length="179" mass="20065">MVNMSALKVIVVLISLIFTAFFLLIILFRGEINETATATTERYGLVAIFLGVFLLELVPQYISPHLLVINAIILGFQIVPIILISILGHIFASLLGFHLGKVYGFKLVKKLYSDKTVSKISSGMDRYGRWVVLLSAFLPFPYIPIIFGSLDLTWKNFWIFGIIPRAISFALLGFGLSFF</sequence>
<keyword evidence="1" id="KW-0812">Transmembrane</keyword>
<keyword evidence="1" id="KW-0472">Membrane</keyword>
<organism evidence="3 4">
    <name type="scientific">Candidatus Methanoperedens nitratireducens</name>
    <dbReference type="NCBI Taxonomy" id="1392998"/>
    <lineage>
        <taxon>Archaea</taxon>
        <taxon>Methanobacteriati</taxon>
        <taxon>Methanobacteriota</taxon>
        <taxon>Stenosarchaea group</taxon>
        <taxon>Methanomicrobia</taxon>
        <taxon>Methanosarcinales</taxon>
        <taxon>ANME-2 cluster</taxon>
        <taxon>Candidatus Methanoperedentaceae</taxon>
        <taxon>Candidatus Methanoperedens</taxon>
    </lineage>
</organism>
<feature type="transmembrane region" description="Helical" evidence="1">
    <location>
        <begin position="6"/>
        <end position="30"/>
    </location>
</feature>
<evidence type="ECO:0000313" key="4">
    <source>
        <dbReference type="Proteomes" id="UP000027153"/>
    </source>
</evidence>
<reference evidence="3 4" key="1">
    <citation type="journal article" date="2013" name="Nature">
        <title>Anaerobic oxidation of methane coupled to nitrate reduction in a novel archaeal lineage.</title>
        <authorList>
            <person name="Haroon M.F."/>
            <person name="Hu S."/>
            <person name="Shi Y."/>
            <person name="Imelfort M."/>
            <person name="Keller J."/>
            <person name="Hugenholtz P."/>
            <person name="Yuan Z."/>
            <person name="Tyson G.W."/>
        </authorList>
    </citation>
    <scope>NUCLEOTIDE SEQUENCE [LARGE SCALE GENOMIC DNA]</scope>
    <source>
        <strain evidence="3 4">ANME-2d</strain>
    </source>
</reference>
<feature type="transmembrane region" description="Helical" evidence="1">
    <location>
        <begin position="130"/>
        <end position="150"/>
    </location>
</feature>
<dbReference type="Pfam" id="PF09335">
    <property type="entry name" value="VTT_dom"/>
    <property type="match status" value="1"/>
</dbReference>
<protein>
    <submittedName>
        <fullName evidence="3">Putative membrane protein</fullName>
    </submittedName>
</protein>
<proteinExistence type="predicted"/>
<dbReference type="InterPro" id="IPR032816">
    <property type="entry name" value="VTT_dom"/>
</dbReference>
<evidence type="ECO:0000313" key="3">
    <source>
        <dbReference type="EMBL" id="KCZ72103.1"/>
    </source>
</evidence>
<feature type="transmembrane region" description="Helical" evidence="1">
    <location>
        <begin position="68"/>
        <end position="97"/>
    </location>
</feature>
<feature type="transmembrane region" description="Helical" evidence="1">
    <location>
        <begin position="42"/>
        <end position="62"/>
    </location>
</feature>
<comment type="caution">
    <text evidence="3">The sequence shown here is derived from an EMBL/GenBank/DDBJ whole genome shotgun (WGS) entry which is preliminary data.</text>
</comment>
<evidence type="ECO:0000259" key="2">
    <source>
        <dbReference type="Pfam" id="PF09335"/>
    </source>
</evidence>
<gene>
    <name evidence="3" type="ORF">ANME2D_01505</name>
</gene>
<feature type="transmembrane region" description="Helical" evidence="1">
    <location>
        <begin position="156"/>
        <end position="178"/>
    </location>
</feature>
<dbReference type="RefSeq" id="WP_048090118.1">
    <property type="nucleotide sequence ID" value="NZ_JMIY01000003.1"/>
</dbReference>